<dbReference type="RefSeq" id="WP_161818524.1">
    <property type="nucleotide sequence ID" value="NZ_JAACJS010000012.1"/>
</dbReference>
<evidence type="ECO:0000313" key="1">
    <source>
        <dbReference type="EMBL" id="NCI50217.1"/>
    </source>
</evidence>
<sequence length="370" mass="42147">MKAIIKIQVFILLIAVIEGCRPDGFWEIPFKSVSVSEPVFAGTLHYSNVPEIKQRTIKSIGLVDTALLVIDEFEDPFLNFYGLSNLRYLGNYGKAGTGTGKLKTPKYDNQYSVENGRTFFFLHDAGNFVLSKVDLKSALTDLNYVPKFRVPVPPSLILRHVSLYLTKDSMLTGNYRGTENEDKGRAGRFFAYDLRTRKMNWVKYFPAVKQAVSSVQKPYYYYSHCAFNDEKQVMASAMYLFKEVDFINITSKKNTSVRFLNETGPTPYADDYRPNGETNIFFYQSFGGKKNFYTLCLNGKNKSLFDNTSTASLYVFDWDGSLKAIVKLDQPRLGNFVVDEVNKRMYAVNFNKLPGSTTVISYNLSSLKIF</sequence>
<name>A0ABW9ZWX6_9BACT</name>
<evidence type="ECO:0008006" key="3">
    <source>
        <dbReference type="Google" id="ProtNLM"/>
    </source>
</evidence>
<organism evidence="1 2">
    <name type="scientific">Sediminibacterium roseum</name>
    <dbReference type="NCBI Taxonomy" id="1978412"/>
    <lineage>
        <taxon>Bacteria</taxon>
        <taxon>Pseudomonadati</taxon>
        <taxon>Bacteroidota</taxon>
        <taxon>Chitinophagia</taxon>
        <taxon>Chitinophagales</taxon>
        <taxon>Chitinophagaceae</taxon>
        <taxon>Sediminibacterium</taxon>
    </lineage>
</organism>
<gene>
    <name evidence="1" type="ORF">GWC95_09800</name>
</gene>
<comment type="caution">
    <text evidence="1">The sequence shown here is derived from an EMBL/GenBank/DDBJ whole genome shotgun (WGS) entry which is preliminary data.</text>
</comment>
<protein>
    <recommendedName>
        <fullName evidence="3">TolB-like 6-blade propeller-like</fullName>
    </recommendedName>
</protein>
<dbReference type="SUPFAM" id="SSF50969">
    <property type="entry name" value="YVTN repeat-like/Quinoprotein amine dehydrogenase"/>
    <property type="match status" value="1"/>
</dbReference>
<accession>A0ABW9ZWX6</accession>
<reference evidence="1 2" key="1">
    <citation type="submission" date="2020-01" db="EMBL/GenBank/DDBJ databases">
        <title>Genome analysis.</title>
        <authorList>
            <person name="Wu S."/>
            <person name="Wang G."/>
        </authorList>
    </citation>
    <scope>NUCLEOTIDE SEQUENCE [LARGE SCALE GENOMIC DNA]</scope>
    <source>
        <strain evidence="1 2">SYL130</strain>
    </source>
</reference>
<dbReference type="EMBL" id="JAACJS010000012">
    <property type="protein sequence ID" value="NCI50217.1"/>
    <property type="molecule type" value="Genomic_DNA"/>
</dbReference>
<dbReference type="InterPro" id="IPR011044">
    <property type="entry name" value="Quino_amine_DH_bsu"/>
</dbReference>
<evidence type="ECO:0000313" key="2">
    <source>
        <dbReference type="Proteomes" id="UP000753802"/>
    </source>
</evidence>
<dbReference type="Proteomes" id="UP000753802">
    <property type="component" value="Unassembled WGS sequence"/>
</dbReference>
<proteinExistence type="predicted"/>
<keyword evidence="2" id="KW-1185">Reference proteome</keyword>